<dbReference type="InterPro" id="IPR001845">
    <property type="entry name" value="HTH_ArsR_DNA-bd_dom"/>
</dbReference>
<keyword evidence="6" id="KW-1185">Reference proteome</keyword>
<dbReference type="GO" id="GO:0003677">
    <property type="term" value="F:DNA binding"/>
    <property type="evidence" value="ECO:0007669"/>
    <property type="project" value="UniProtKB-KW"/>
</dbReference>
<dbReference type="EMBL" id="BOMV01000064">
    <property type="protein sequence ID" value="GIE98644.1"/>
    <property type="molecule type" value="Genomic_DNA"/>
</dbReference>
<dbReference type="InterPro" id="IPR051011">
    <property type="entry name" value="Metal_resp_trans_reg"/>
</dbReference>
<evidence type="ECO:0000313" key="6">
    <source>
        <dbReference type="Proteomes" id="UP000636960"/>
    </source>
</evidence>
<dbReference type="Gene3D" id="1.10.10.10">
    <property type="entry name" value="Winged helix-like DNA-binding domain superfamily/Winged helix DNA-binding domain"/>
    <property type="match status" value="1"/>
</dbReference>
<evidence type="ECO:0000256" key="2">
    <source>
        <dbReference type="ARBA" id="ARBA00023125"/>
    </source>
</evidence>
<accession>A0A919K4J3</accession>
<dbReference type="Proteomes" id="UP000636960">
    <property type="component" value="Unassembled WGS sequence"/>
</dbReference>
<evidence type="ECO:0000259" key="4">
    <source>
        <dbReference type="PROSITE" id="PS50987"/>
    </source>
</evidence>
<dbReference type="InterPro" id="IPR036390">
    <property type="entry name" value="WH_DNA-bd_sf"/>
</dbReference>
<reference evidence="5" key="1">
    <citation type="submission" date="2021-01" db="EMBL/GenBank/DDBJ databases">
        <title>Whole genome shotgun sequence of Actinoplanes rishiriensis NBRC 108556.</title>
        <authorList>
            <person name="Komaki H."/>
            <person name="Tamura T."/>
        </authorList>
    </citation>
    <scope>NUCLEOTIDE SEQUENCE</scope>
    <source>
        <strain evidence="5">NBRC 108556</strain>
    </source>
</reference>
<keyword evidence="2" id="KW-0238">DNA-binding</keyword>
<dbReference type="InterPro" id="IPR011991">
    <property type="entry name" value="ArsR-like_HTH"/>
</dbReference>
<feature type="domain" description="HTH arsR-type" evidence="4">
    <location>
        <begin position="2"/>
        <end position="96"/>
    </location>
</feature>
<dbReference type="InterPro" id="IPR036388">
    <property type="entry name" value="WH-like_DNA-bd_sf"/>
</dbReference>
<dbReference type="SUPFAM" id="SSF46785">
    <property type="entry name" value="Winged helix' DNA-binding domain"/>
    <property type="match status" value="1"/>
</dbReference>
<organism evidence="5 6">
    <name type="scientific">Paractinoplanes rishiriensis</name>
    <dbReference type="NCBI Taxonomy" id="1050105"/>
    <lineage>
        <taxon>Bacteria</taxon>
        <taxon>Bacillati</taxon>
        <taxon>Actinomycetota</taxon>
        <taxon>Actinomycetes</taxon>
        <taxon>Micromonosporales</taxon>
        <taxon>Micromonosporaceae</taxon>
        <taxon>Paractinoplanes</taxon>
    </lineage>
</organism>
<dbReference type="CDD" id="cd00090">
    <property type="entry name" value="HTH_ARSR"/>
    <property type="match status" value="1"/>
</dbReference>
<name>A0A919K4J3_9ACTN</name>
<dbReference type="Pfam" id="PF01022">
    <property type="entry name" value="HTH_5"/>
    <property type="match status" value="1"/>
</dbReference>
<protein>
    <submittedName>
        <fullName evidence="5">Transcriptional regulatory protein ArsR</fullName>
    </submittedName>
</protein>
<dbReference type="GO" id="GO:0003700">
    <property type="term" value="F:DNA-binding transcription factor activity"/>
    <property type="evidence" value="ECO:0007669"/>
    <property type="project" value="InterPro"/>
</dbReference>
<keyword evidence="3" id="KW-0804">Transcription</keyword>
<dbReference type="PROSITE" id="PS50987">
    <property type="entry name" value="HTH_ARSR_2"/>
    <property type="match status" value="1"/>
</dbReference>
<evidence type="ECO:0000313" key="5">
    <source>
        <dbReference type="EMBL" id="GIE98644.1"/>
    </source>
</evidence>
<dbReference type="PRINTS" id="PR00778">
    <property type="entry name" value="HTHARSR"/>
</dbReference>
<dbReference type="PANTHER" id="PTHR43132">
    <property type="entry name" value="ARSENICAL RESISTANCE OPERON REPRESSOR ARSR-RELATED"/>
    <property type="match status" value="1"/>
</dbReference>
<evidence type="ECO:0000256" key="3">
    <source>
        <dbReference type="ARBA" id="ARBA00023163"/>
    </source>
</evidence>
<comment type="caution">
    <text evidence="5">The sequence shown here is derived from an EMBL/GenBank/DDBJ whole genome shotgun (WGS) entry which is preliminary data.</text>
</comment>
<dbReference type="NCBIfam" id="NF033788">
    <property type="entry name" value="HTH_metalloreg"/>
    <property type="match status" value="1"/>
</dbReference>
<keyword evidence="1" id="KW-0805">Transcription regulation</keyword>
<dbReference type="SMART" id="SM00418">
    <property type="entry name" value="HTH_ARSR"/>
    <property type="match status" value="1"/>
</dbReference>
<dbReference type="PANTHER" id="PTHR43132:SF2">
    <property type="entry name" value="ARSENICAL RESISTANCE OPERON REPRESSOR ARSR-RELATED"/>
    <property type="match status" value="1"/>
</dbReference>
<gene>
    <name evidence="5" type="ORF">Ari01nite_61090</name>
</gene>
<evidence type="ECO:0000256" key="1">
    <source>
        <dbReference type="ARBA" id="ARBA00023015"/>
    </source>
</evidence>
<proteinExistence type="predicted"/>
<sequence>MTAVPLYQAKAEMFRLLGHPIRIRVLELLQAGPRPVRELLVEIDVEPSNLSQQLAQLRRAGVVRSYRENGLVVYALSTPAVADLLAAGRRILREVVSQLHPAEPLTQAPAASNRAS</sequence>
<dbReference type="AlphaFoldDB" id="A0A919K4J3"/>